<protein>
    <submittedName>
        <fullName evidence="1">Uncharacterized protein</fullName>
    </submittedName>
</protein>
<dbReference type="EMBL" id="AAZDVE040000010">
    <property type="protein sequence ID" value="EMP9432676.1"/>
    <property type="molecule type" value="Genomic_DNA"/>
</dbReference>
<dbReference type="RefSeq" id="WP_163862543.1">
    <property type="nucleotide sequence ID" value="NZ_CP119540.1"/>
</dbReference>
<dbReference type="AlphaFoldDB" id="A0AAI9MWL0"/>
<accession>A0AAI9MWL0</accession>
<reference evidence="2 3" key="1">
    <citation type="submission" date="2021-04" db="EMBL/GenBank/DDBJ databases">
        <title>Determining the burden of carbapenem-resistant Enterobacterales from a tertiary public heath setting in Bangladesh: a clinical, epidemiological, and molecular study.</title>
        <authorList>
            <person name="Farzana R."/>
            <person name="Walsh T.R."/>
        </authorList>
    </citation>
    <scope>NUCLEOTIDE SEQUENCE [LARGE SCALE GENOMIC DNA]</scope>
    <source>
        <strain evidence="2">Dmpro_s316</strain>
        <strain evidence="3">dmpro_s316</strain>
    </source>
</reference>
<proteinExistence type="predicted"/>
<reference evidence="1" key="2">
    <citation type="submission" date="2024-02" db="EMBL/GenBank/DDBJ databases">
        <authorList>
            <consortium name="Clinical and Environmental Microbiology Branch: Whole genome sequencing antimicrobial resistance pathogens in the healthcare setting"/>
        </authorList>
    </citation>
    <scope>NUCLEOTIDE SEQUENCE</scope>
    <source>
        <strain evidence="1">2020GO-00142</strain>
    </source>
</reference>
<dbReference type="Proteomes" id="UP001495779">
    <property type="component" value="Unassembled WGS sequence"/>
</dbReference>
<comment type="caution">
    <text evidence="1">The sequence shown here is derived from an EMBL/GenBank/DDBJ whole genome shotgun (WGS) entry which is preliminary data.</text>
</comment>
<gene>
    <name evidence="1" type="ORF">JRA39_001715</name>
    <name evidence="2" type="ORF">KDV35_00120</name>
</gene>
<name>A0AAI9MWL0_PROST</name>
<evidence type="ECO:0000313" key="1">
    <source>
        <dbReference type="EMBL" id="EMP9432676.1"/>
    </source>
</evidence>
<dbReference type="EMBL" id="JAGSRH010000001">
    <property type="protein sequence ID" value="MER5075292.1"/>
    <property type="molecule type" value="Genomic_DNA"/>
</dbReference>
<evidence type="ECO:0000313" key="2">
    <source>
        <dbReference type="EMBL" id="MER5075292.1"/>
    </source>
</evidence>
<organism evidence="1">
    <name type="scientific">Providencia stuartii</name>
    <dbReference type="NCBI Taxonomy" id="588"/>
    <lineage>
        <taxon>Bacteria</taxon>
        <taxon>Pseudomonadati</taxon>
        <taxon>Pseudomonadota</taxon>
        <taxon>Gammaproteobacteria</taxon>
        <taxon>Enterobacterales</taxon>
        <taxon>Morganellaceae</taxon>
        <taxon>Providencia</taxon>
    </lineage>
</organism>
<sequence>MVEINDHETHFYYEGFILTLADSLHPEIEMQINPDAEDWGCDEEEMGMNWESDYLSISAAPVDEGVFMITVNELEGKIKHLEKFMQVFLAQQNKG</sequence>
<evidence type="ECO:0000313" key="3">
    <source>
        <dbReference type="Proteomes" id="UP001495779"/>
    </source>
</evidence>